<dbReference type="HAMAP" id="MF_00133">
    <property type="entry name" value="Trp_synth_beta"/>
    <property type="match status" value="1"/>
</dbReference>
<keyword evidence="10 12" id="KW-0456">Lyase</keyword>
<dbReference type="InterPro" id="IPR023026">
    <property type="entry name" value="Trp_synth_beta/beta-like"/>
</dbReference>
<evidence type="ECO:0000256" key="4">
    <source>
        <dbReference type="ARBA" id="ARBA00009982"/>
    </source>
</evidence>
<proteinExistence type="inferred from homology"/>
<organism evidence="14 15">
    <name type="scientific">Halomarina rubra</name>
    <dbReference type="NCBI Taxonomy" id="2071873"/>
    <lineage>
        <taxon>Archaea</taxon>
        <taxon>Methanobacteriati</taxon>
        <taxon>Methanobacteriota</taxon>
        <taxon>Stenosarchaea group</taxon>
        <taxon>Halobacteria</taxon>
        <taxon>Halobacteriales</taxon>
        <taxon>Natronomonadaceae</taxon>
        <taxon>Halomarina</taxon>
    </lineage>
</organism>
<dbReference type="EMBL" id="JBHUDC010000002">
    <property type="protein sequence ID" value="MFD1511963.1"/>
    <property type="molecule type" value="Genomic_DNA"/>
</dbReference>
<evidence type="ECO:0000256" key="2">
    <source>
        <dbReference type="ARBA" id="ARBA00002786"/>
    </source>
</evidence>
<comment type="function">
    <text evidence="2 12">The beta subunit is responsible for the synthesis of L-tryptophan from indole and L-serine.</text>
</comment>
<dbReference type="AlphaFoldDB" id="A0ABD6AR21"/>
<keyword evidence="9 12" id="KW-0057">Aromatic amino acid biosynthesis</keyword>
<evidence type="ECO:0000256" key="7">
    <source>
        <dbReference type="ARBA" id="ARBA00022822"/>
    </source>
</evidence>
<dbReference type="InterPro" id="IPR001926">
    <property type="entry name" value="TrpB-like_PALP"/>
</dbReference>
<dbReference type="InterPro" id="IPR006653">
    <property type="entry name" value="Trp_synth_b_CS"/>
</dbReference>
<evidence type="ECO:0000313" key="15">
    <source>
        <dbReference type="Proteomes" id="UP001597187"/>
    </source>
</evidence>
<feature type="modified residue" description="N6-(pyridoxal phosphate)lysine" evidence="12">
    <location>
        <position position="88"/>
    </location>
</feature>
<evidence type="ECO:0000256" key="8">
    <source>
        <dbReference type="ARBA" id="ARBA00022898"/>
    </source>
</evidence>
<dbReference type="Gene3D" id="3.40.50.1100">
    <property type="match status" value="2"/>
</dbReference>
<feature type="domain" description="Tryptophan synthase beta chain-like PALP" evidence="13">
    <location>
        <begin position="54"/>
        <end position="382"/>
    </location>
</feature>
<evidence type="ECO:0000256" key="5">
    <source>
        <dbReference type="ARBA" id="ARBA00011270"/>
    </source>
</evidence>
<dbReference type="PIRSF" id="PIRSF001413">
    <property type="entry name" value="Trp_syn_beta"/>
    <property type="match status" value="1"/>
</dbReference>
<dbReference type="PANTHER" id="PTHR48077:SF3">
    <property type="entry name" value="TRYPTOPHAN SYNTHASE"/>
    <property type="match status" value="1"/>
</dbReference>
<comment type="cofactor">
    <cofactor evidence="1 12">
        <name>pyridoxal 5'-phosphate</name>
        <dbReference type="ChEBI" id="CHEBI:597326"/>
    </cofactor>
</comment>
<evidence type="ECO:0000256" key="10">
    <source>
        <dbReference type="ARBA" id="ARBA00023239"/>
    </source>
</evidence>
<keyword evidence="8 12" id="KW-0663">Pyridoxal phosphate</keyword>
<sequence length="415" mass="44847">MSSDTSKFGEYGGQYVPEALMPAIEELDDAYRRYVLENEDGFVDEFRERLRDFGGRPTPLQRADRLSERYDTDLFLKREDLLHGGAHKLNNALGQVLLAKYMGKERIVAETGAGQHGTATAMAAAHLDVPCEIYMGERDINRQRPNVFRMRLNGAAVNPVTTGRGTLKEAISETMRDWATTVETTHYVIGSVVGPHPFPTMVREFQSVISEEARRQFDDQVGGLPDSVVACAGGGSNTMGAFSRFVSDESVDLYAVEAGGSSLAVDEEEGVAPNSASLSTGTEGVLHGARTKLLQDRDGQIVESHSVSSGLDYAGVGPELAYLVDEGRVTPVTVDDDAALEGFHRLSQTEGIIPALETAHAVAWLEQATSEQLGDSVVVCVSGRGDKDLESVIEETASREIPNAPDMDVFSGGMR</sequence>
<evidence type="ECO:0000259" key="13">
    <source>
        <dbReference type="Pfam" id="PF00291"/>
    </source>
</evidence>
<accession>A0ABD6AR21</accession>
<evidence type="ECO:0000313" key="14">
    <source>
        <dbReference type="EMBL" id="MFD1511963.1"/>
    </source>
</evidence>
<dbReference type="RefSeq" id="WP_250871948.1">
    <property type="nucleotide sequence ID" value="NZ_JALXFV010000002.1"/>
</dbReference>
<keyword evidence="6 12" id="KW-0028">Amino-acid biosynthesis</keyword>
<gene>
    <name evidence="12 14" type="primary">trpB</name>
    <name evidence="14" type="ORF">ACFSBT_01550</name>
</gene>
<dbReference type="GO" id="GO:0004834">
    <property type="term" value="F:tryptophan synthase activity"/>
    <property type="evidence" value="ECO:0007669"/>
    <property type="project" value="UniProtKB-UniRule"/>
</dbReference>
<evidence type="ECO:0000256" key="9">
    <source>
        <dbReference type="ARBA" id="ARBA00023141"/>
    </source>
</evidence>
<evidence type="ECO:0000256" key="11">
    <source>
        <dbReference type="ARBA" id="ARBA00049047"/>
    </source>
</evidence>
<comment type="catalytic activity">
    <reaction evidence="11 12">
        <text>(1S,2R)-1-C-(indol-3-yl)glycerol 3-phosphate + L-serine = D-glyceraldehyde 3-phosphate + L-tryptophan + H2O</text>
        <dbReference type="Rhea" id="RHEA:10532"/>
        <dbReference type="ChEBI" id="CHEBI:15377"/>
        <dbReference type="ChEBI" id="CHEBI:33384"/>
        <dbReference type="ChEBI" id="CHEBI:57912"/>
        <dbReference type="ChEBI" id="CHEBI:58866"/>
        <dbReference type="ChEBI" id="CHEBI:59776"/>
        <dbReference type="EC" id="4.2.1.20"/>
    </reaction>
</comment>
<evidence type="ECO:0000256" key="6">
    <source>
        <dbReference type="ARBA" id="ARBA00022605"/>
    </source>
</evidence>
<dbReference type="InterPro" id="IPR006654">
    <property type="entry name" value="Trp_synth_beta"/>
</dbReference>
<protein>
    <recommendedName>
        <fullName evidence="12">Tryptophan synthase beta chain</fullName>
        <ecNumber evidence="12">4.2.1.20</ecNumber>
    </recommendedName>
</protein>
<reference evidence="14 15" key="1">
    <citation type="journal article" date="2019" name="Int. J. Syst. Evol. Microbiol.">
        <title>The Global Catalogue of Microorganisms (GCM) 10K type strain sequencing project: providing services to taxonomists for standard genome sequencing and annotation.</title>
        <authorList>
            <consortium name="The Broad Institute Genomics Platform"/>
            <consortium name="The Broad Institute Genome Sequencing Center for Infectious Disease"/>
            <person name="Wu L."/>
            <person name="Ma J."/>
        </authorList>
    </citation>
    <scope>NUCLEOTIDE SEQUENCE [LARGE SCALE GENOMIC DNA]</scope>
    <source>
        <strain evidence="14 15">CGMCC 1.12563</strain>
    </source>
</reference>
<dbReference type="PROSITE" id="PS00168">
    <property type="entry name" value="TRP_SYNTHASE_BETA"/>
    <property type="match status" value="1"/>
</dbReference>
<dbReference type="FunFam" id="3.40.50.1100:FF:000004">
    <property type="entry name" value="Tryptophan synthase beta chain"/>
    <property type="match status" value="1"/>
</dbReference>
<dbReference type="Proteomes" id="UP001597187">
    <property type="component" value="Unassembled WGS sequence"/>
</dbReference>
<dbReference type="NCBIfam" id="TIGR00263">
    <property type="entry name" value="trpB"/>
    <property type="match status" value="1"/>
</dbReference>
<comment type="similarity">
    <text evidence="4 12">Belongs to the TrpB family.</text>
</comment>
<dbReference type="PANTHER" id="PTHR48077">
    <property type="entry name" value="TRYPTOPHAN SYNTHASE-RELATED"/>
    <property type="match status" value="1"/>
</dbReference>
<comment type="pathway">
    <text evidence="3 12">Amino-acid biosynthesis; L-tryptophan biosynthesis; L-tryptophan from chorismate: step 5/5.</text>
</comment>
<dbReference type="FunFam" id="3.40.50.1100:FF:000001">
    <property type="entry name" value="Tryptophan synthase beta chain"/>
    <property type="match status" value="1"/>
</dbReference>
<dbReference type="Pfam" id="PF00291">
    <property type="entry name" value="PALP"/>
    <property type="match status" value="1"/>
</dbReference>
<dbReference type="InterPro" id="IPR036052">
    <property type="entry name" value="TrpB-like_PALP_sf"/>
</dbReference>
<name>A0ABD6AR21_9EURY</name>
<evidence type="ECO:0000256" key="12">
    <source>
        <dbReference type="HAMAP-Rule" id="MF_00133"/>
    </source>
</evidence>
<dbReference type="EC" id="4.2.1.20" evidence="12"/>
<keyword evidence="7 12" id="KW-0822">Tryptophan biosynthesis</keyword>
<comment type="caution">
    <text evidence="14">The sequence shown here is derived from an EMBL/GenBank/DDBJ whole genome shotgun (WGS) entry which is preliminary data.</text>
</comment>
<dbReference type="SUPFAM" id="SSF53686">
    <property type="entry name" value="Tryptophan synthase beta subunit-like PLP-dependent enzymes"/>
    <property type="match status" value="1"/>
</dbReference>
<evidence type="ECO:0000256" key="1">
    <source>
        <dbReference type="ARBA" id="ARBA00001933"/>
    </source>
</evidence>
<keyword evidence="15" id="KW-1185">Reference proteome</keyword>
<comment type="subunit">
    <text evidence="5 12">Tetramer of two alpha and two beta chains.</text>
</comment>
<evidence type="ECO:0000256" key="3">
    <source>
        <dbReference type="ARBA" id="ARBA00004733"/>
    </source>
</evidence>
<dbReference type="CDD" id="cd06446">
    <property type="entry name" value="Trp-synth_B"/>
    <property type="match status" value="1"/>
</dbReference>